<organism evidence="2 3">
    <name type="scientific">Scomber scombrus</name>
    <name type="common">Atlantic mackerel</name>
    <name type="synonym">Scomber vernalis</name>
    <dbReference type="NCBI Taxonomy" id="13677"/>
    <lineage>
        <taxon>Eukaryota</taxon>
        <taxon>Metazoa</taxon>
        <taxon>Chordata</taxon>
        <taxon>Craniata</taxon>
        <taxon>Vertebrata</taxon>
        <taxon>Euteleostomi</taxon>
        <taxon>Actinopterygii</taxon>
        <taxon>Neopterygii</taxon>
        <taxon>Teleostei</taxon>
        <taxon>Neoteleostei</taxon>
        <taxon>Acanthomorphata</taxon>
        <taxon>Pelagiaria</taxon>
        <taxon>Scombriformes</taxon>
        <taxon>Scombridae</taxon>
        <taxon>Scomber</taxon>
    </lineage>
</organism>
<dbReference type="AlphaFoldDB" id="A0AAV1QDS3"/>
<gene>
    <name evidence="2" type="ORF">FSCOSCO3_A005809</name>
</gene>
<dbReference type="Proteomes" id="UP001314229">
    <property type="component" value="Unassembled WGS sequence"/>
</dbReference>
<dbReference type="EMBL" id="CAWUFR010000768">
    <property type="protein sequence ID" value="CAK6981062.1"/>
    <property type="molecule type" value="Genomic_DNA"/>
</dbReference>
<reference evidence="2 3" key="1">
    <citation type="submission" date="2024-01" db="EMBL/GenBank/DDBJ databases">
        <authorList>
            <person name="Alioto T."/>
            <person name="Alioto T."/>
            <person name="Gomez Garrido J."/>
        </authorList>
    </citation>
    <scope>NUCLEOTIDE SEQUENCE [LARGE SCALE GENOMIC DNA]</scope>
</reference>
<evidence type="ECO:0000256" key="1">
    <source>
        <dbReference type="SAM" id="MobiDB-lite"/>
    </source>
</evidence>
<evidence type="ECO:0000313" key="3">
    <source>
        <dbReference type="Proteomes" id="UP001314229"/>
    </source>
</evidence>
<keyword evidence="3" id="KW-1185">Reference proteome</keyword>
<name>A0AAV1QDS3_SCOSC</name>
<evidence type="ECO:0000313" key="2">
    <source>
        <dbReference type="EMBL" id="CAK6981062.1"/>
    </source>
</evidence>
<feature type="region of interest" description="Disordered" evidence="1">
    <location>
        <begin position="44"/>
        <end position="67"/>
    </location>
</feature>
<sequence length="67" mass="7339">MSRAGSQLVIYRYSRVISARLFAQRLLGKASSSVSRRGYKQLNTASSRTDVTSCDPELHETTDGTGT</sequence>
<comment type="caution">
    <text evidence="2">The sequence shown here is derived from an EMBL/GenBank/DDBJ whole genome shotgun (WGS) entry which is preliminary data.</text>
</comment>
<feature type="compositionally biased region" description="Basic and acidic residues" evidence="1">
    <location>
        <begin position="56"/>
        <end position="67"/>
    </location>
</feature>
<protein>
    <submittedName>
        <fullName evidence="2">Uncharacterized protein</fullName>
    </submittedName>
</protein>
<accession>A0AAV1QDS3</accession>
<proteinExistence type="predicted"/>